<keyword evidence="6" id="KW-0503">Monooxygenase</keyword>
<accession>A0A553I858</accession>
<dbReference type="GO" id="GO:0005506">
    <property type="term" value="F:iron ion binding"/>
    <property type="evidence" value="ECO:0007669"/>
    <property type="project" value="InterPro"/>
</dbReference>
<dbReference type="PRINTS" id="PR00385">
    <property type="entry name" value="P450"/>
</dbReference>
<evidence type="ECO:0000256" key="3">
    <source>
        <dbReference type="ARBA" id="ARBA00023002"/>
    </source>
</evidence>
<comment type="similarity">
    <text evidence="1 6">Belongs to the cytochrome P450 family.</text>
</comment>
<evidence type="ECO:0000256" key="5">
    <source>
        <dbReference type="PIRSR" id="PIRSR602401-1"/>
    </source>
</evidence>
<dbReference type="STRING" id="2512241.A0A553I858"/>
<organism evidence="7 8">
    <name type="scientific">Xylaria flabelliformis</name>
    <dbReference type="NCBI Taxonomy" id="2512241"/>
    <lineage>
        <taxon>Eukaryota</taxon>
        <taxon>Fungi</taxon>
        <taxon>Dikarya</taxon>
        <taxon>Ascomycota</taxon>
        <taxon>Pezizomycotina</taxon>
        <taxon>Sordariomycetes</taxon>
        <taxon>Xylariomycetidae</taxon>
        <taxon>Xylariales</taxon>
        <taxon>Xylariaceae</taxon>
        <taxon>Xylaria</taxon>
    </lineage>
</organism>
<dbReference type="Pfam" id="PF00067">
    <property type="entry name" value="p450"/>
    <property type="match status" value="1"/>
</dbReference>
<dbReference type="SUPFAM" id="SSF48264">
    <property type="entry name" value="Cytochrome P450"/>
    <property type="match status" value="1"/>
</dbReference>
<sequence length="542" mass="61801">MLLQAGNTTTLMFPSLLGLCICVVLLVFRSSLTSEVNRIRKGLRRVPGPWGLPIVGNLLQLSKRPQNELGNWALKYGELFQIKLGLTTWVYVNSPEAAREIMDKQSAHTSSRLPSPVANDLVGGDMRFVLMPDNPKWSFWRRTTQRLLTPSVCMTYLENQNLEAKQLVYDYLTDNKNETEFYSHTRRFATSIIMATTYGWRLPTAHGEDIKQIYHILHALSEDSVPGAHIADALPFLARLPPALQWWRKKGLEHFQYQVDAWMGYWRRLQKRVETEESPHCFGKQLIAESPLNEIEQGFLAGSLVEAGAETTSTTINSCLRYLANNPEAQAAAHAELDAVVGRERSPTWADQGSLPYIEACHRETSRLRPPSNNGVLHYTTKDLEYKGFHIPKGVVVAMNQYHMYYDPERYPDPEQFRPERFLRTAGPKHVGGAPQWSYNAEAGDLPDRWVFGAGRRLCPGMHFAVNSLYIGLAKILWAFEIKCPLDDNGKEIKLDVSDEGYMDGRFTVPKPYRLRFIPRSPEIEKIVRREWAEADKGDTMM</sequence>
<keyword evidence="2 5" id="KW-0479">Metal-binding</keyword>
<evidence type="ECO:0000256" key="6">
    <source>
        <dbReference type="RuleBase" id="RU000461"/>
    </source>
</evidence>
<keyword evidence="3 6" id="KW-0560">Oxidoreductase</keyword>
<dbReference type="PRINTS" id="PR00463">
    <property type="entry name" value="EP450I"/>
</dbReference>
<gene>
    <name evidence="7" type="ORF">FHL15_002654</name>
</gene>
<comment type="cofactor">
    <cofactor evidence="5">
        <name>heme</name>
        <dbReference type="ChEBI" id="CHEBI:30413"/>
    </cofactor>
</comment>
<dbReference type="InterPro" id="IPR050364">
    <property type="entry name" value="Cytochrome_P450_fung"/>
</dbReference>
<dbReference type="PANTHER" id="PTHR46300:SF11">
    <property type="entry name" value="OXIDOREDUCTASE, PUTATIVE-RELATED"/>
    <property type="match status" value="1"/>
</dbReference>
<dbReference type="GO" id="GO:0016705">
    <property type="term" value="F:oxidoreductase activity, acting on paired donors, with incorporation or reduction of molecular oxygen"/>
    <property type="evidence" value="ECO:0007669"/>
    <property type="project" value="InterPro"/>
</dbReference>
<evidence type="ECO:0000313" key="7">
    <source>
        <dbReference type="EMBL" id="TRX96382.1"/>
    </source>
</evidence>
<dbReference type="Proteomes" id="UP000319160">
    <property type="component" value="Unassembled WGS sequence"/>
</dbReference>
<evidence type="ECO:0000256" key="2">
    <source>
        <dbReference type="ARBA" id="ARBA00022723"/>
    </source>
</evidence>
<protein>
    <recommendedName>
        <fullName evidence="9">Cytochrome P450</fullName>
    </recommendedName>
</protein>
<dbReference type="EMBL" id="VFLP01000011">
    <property type="protein sequence ID" value="TRX96382.1"/>
    <property type="molecule type" value="Genomic_DNA"/>
</dbReference>
<dbReference type="GO" id="GO:0004497">
    <property type="term" value="F:monooxygenase activity"/>
    <property type="evidence" value="ECO:0007669"/>
    <property type="project" value="UniProtKB-KW"/>
</dbReference>
<dbReference type="GO" id="GO:0020037">
    <property type="term" value="F:heme binding"/>
    <property type="evidence" value="ECO:0007669"/>
    <property type="project" value="InterPro"/>
</dbReference>
<keyword evidence="4 5" id="KW-0408">Iron</keyword>
<dbReference type="InterPro" id="IPR036396">
    <property type="entry name" value="Cyt_P450_sf"/>
</dbReference>
<dbReference type="OrthoDB" id="1470350at2759"/>
<keyword evidence="8" id="KW-1185">Reference proteome</keyword>
<dbReference type="AlphaFoldDB" id="A0A553I858"/>
<name>A0A553I858_9PEZI</name>
<evidence type="ECO:0000256" key="4">
    <source>
        <dbReference type="ARBA" id="ARBA00023004"/>
    </source>
</evidence>
<dbReference type="PANTHER" id="PTHR46300">
    <property type="entry name" value="P450, PUTATIVE (EUROFUNG)-RELATED-RELATED"/>
    <property type="match status" value="1"/>
</dbReference>
<dbReference type="Gene3D" id="1.10.630.10">
    <property type="entry name" value="Cytochrome P450"/>
    <property type="match status" value="1"/>
</dbReference>
<dbReference type="PROSITE" id="PS00086">
    <property type="entry name" value="CYTOCHROME_P450"/>
    <property type="match status" value="1"/>
</dbReference>
<evidence type="ECO:0008006" key="9">
    <source>
        <dbReference type="Google" id="ProtNLM"/>
    </source>
</evidence>
<proteinExistence type="inferred from homology"/>
<dbReference type="InterPro" id="IPR017972">
    <property type="entry name" value="Cyt_P450_CS"/>
</dbReference>
<dbReference type="CDD" id="cd11065">
    <property type="entry name" value="CYP64-like"/>
    <property type="match status" value="1"/>
</dbReference>
<evidence type="ECO:0000313" key="8">
    <source>
        <dbReference type="Proteomes" id="UP000319160"/>
    </source>
</evidence>
<evidence type="ECO:0000256" key="1">
    <source>
        <dbReference type="ARBA" id="ARBA00010617"/>
    </source>
</evidence>
<dbReference type="InterPro" id="IPR001128">
    <property type="entry name" value="Cyt_P450"/>
</dbReference>
<dbReference type="InterPro" id="IPR002401">
    <property type="entry name" value="Cyt_P450_E_grp-I"/>
</dbReference>
<keyword evidence="5 6" id="KW-0349">Heme</keyword>
<reference evidence="8" key="1">
    <citation type="submission" date="2019-06" db="EMBL/GenBank/DDBJ databases">
        <title>Draft genome sequence of the griseofulvin-producing fungus Xylaria cubensis strain G536.</title>
        <authorList>
            <person name="Mead M.E."/>
            <person name="Raja H.A."/>
            <person name="Steenwyk J.L."/>
            <person name="Knowles S.L."/>
            <person name="Oberlies N.H."/>
            <person name="Rokas A."/>
        </authorList>
    </citation>
    <scope>NUCLEOTIDE SEQUENCE [LARGE SCALE GENOMIC DNA]</scope>
    <source>
        <strain evidence="8">G536</strain>
    </source>
</reference>
<feature type="binding site" description="axial binding residue" evidence="5">
    <location>
        <position position="459"/>
    </location>
    <ligand>
        <name>heme</name>
        <dbReference type="ChEBI" id="CHEBI:30413"/>
    </ligand>
    <ligandPart>
        <name>Fe</name>
        <dbReference type="ChEBI" id="CHEBI:18248"/>
    </ligandPart>
</feature>
<comment type="caution">
    <text evidence="7">The sequence shown here is derived from an EMBL/GenBank/DDBJ whole genome shotgun (WGS) entry which is preliminary data.</text>
</comment>